<comment type="pathway">
    <text evidence="1 4">Quinol/quinone metabolism; menaquinone biosynthesis.</text>
</comment>
<sequence>MTLSAQTTEIGPSQLPGSLDYADGTFAGMEFGEVGRAAAFKRSRPRVGHISFLNCLPLYWGLAKTGSLLDLDVTRASPEILSAALAEGRLDMGPISVFEYLKHAEDLVVLPDIAIGSDGDVQSCLIFSKVPLDELDGAKVALGSASRTSVRLAQLLLGEQIGVKPQYEVTEPDLGVMMRDARAGVLIGDVALRAALYEAPRLGLRVHDLGGMWRDWTGLPFVFAVMAVRREFLAREPEIVRRVHEDLRIARDLSLQEIDLICEQAAEWEEFTSETLKDYYLNGLDFDFGPRQLAALTEFARRVGGPDAGFPADLRIDVLGMNPQGQHRG</sequence>
<dbReference type="HAMAP" id="MF_00995">
    <property type="entry name" value="MqnA"/>
    <property type="match status" value="1"/>
</dbReference>
<dbReference type="EMBL" id="FPJO01000043">
    <property type="protein sequence ID" value="SFY44137.1"/>
    <property type="molecule type" value="Genomic_DNA"/>
</dbReference>
<gene>
    <name evidence="4" type="primary">mqnA</name>
    <name evidence="5" type="ORF">SAMN02787144_10433</name>
</gene>
<evidence type="ECO:0000256" key="4">
    <source>
        <dbReference type="HAMAP-Rule" id="MF_00995"/>
    </source>
</evidence>
<dbReference type="PANTHER" id="PTHR37690">
    <property type="entry name" value="CHORISMATE DEHYDRATASE"/>
    <property type="match status" value="1"/>
</dbReference>
<dbReference type="Proteomes" id="UP000181909">
    <property type="component" value="Unassembled WGS sequence"/>
</dbReference>
<name>A0A1K2F8N4_STRAR</name>
<evidence type="ECO:0000256" key="2">
    <source>
        <dbReference type="ARBA" id="ARBA00022428"/>
    </source>
</evidence>
<comment type="function">
    <text evidence="4">Catalyzes the dehydration of chorismate into 3-[(1-carboxyvinyl)oxy]benzoate, a step in the biosynthesis of menaquinone (MK, vitamin K2).</text>
</comment>
<protein>
    <recommendedName>
        <fullName evidence="4">Chorismate dehydratase</fullName>
        <ecNumber evidence="4">4.2.1.151</ecNumber>
    </recommendedName>
    <alternativeName>
        <fullName evidence="4">Menaquinone biosynthetic enzyme MqnA</fullName>
    </alternativeName>
</protein>
<dbReference type="InterPro" id="IPR030868">
    <property type="entry name" value="MqnA"/>
</dbReference>
<keyword evidence="3 4" id="KW-0456">Lyase</keyword>
<evidence type="ECO:0000313" key="6">
    <source>
        <dbReference type="Proteomes" id="UP000181909"/>
    </source>
</evidence>
<dbReference type="UniPathway" id="UPA00079"/>
<accession>A0A1K2F8N4</accession>
<dbReference type="EC" id="4.2.1.151" evidence="4"/>
<proteinExistence type="inferred from homology"/>
<dbReference type="Pfam" id="PF02621">
    <property type="entry name" value="VitK2_biosynth"/>
    <property type="match status" value="1"/>
</dbReference>
<evidence type="ECO:0000256" key="1">
    <source>
        <dbReference type="ARBA" id="ARBA00004863"/>
    </source>
</evidence>
<evidence type="ECO:0000256" key="3">
    <source>
        <dbReference type="ARBA" id="ARBA00023239"/>
    </source>
</evidence>
<comment type="catalytic activity">
    <reaction evidence="4">
        <text>chorismate = 3-[(1-carboxyvinyl)-oxy]benzoate + H2O</text>
        <dbReference type="Rhea" id="RHEA:40051"/>
        <dbReference type="ChEBI" id="CHEBI:15377"/>
        <dbReference type="ChEBI" id="CHEBI:29748"/>
        <dbReference type="ChEBI" id="CHEBI:76981"/>
        <dbReference type="EC" id="4.2.1.151"/>
    </reaction>
</comment>
<dbReference type="SUPFAM" id="SSF53850">
    <property type="entry name" value="Periplasmic binding protein-like II"/>
    <property type="match status" value="1"/>
</dbReference>
<dbReference type="AlphaFoldDB" id="A0A1K2F8N4"/>
<keyword evidence="2 4" id="KW-0474">Menaquinone biosynthesis</keyword>
<dbReference type="GO" id="GO:0009234">
    <property type="term" value="P:menaquinone biosynthetic process"/>
    <property type="evidence" value="ECO:0007669"/>
    <property type="project" value="UniProtKB-UniRule"/>
</dbReference>
<dbReference type="STRING" id="1893.SAMN02787144_10433"/>
<dbReference type="InterPro" id="IPR003773">
    <property type="entry name" value="Menaquinone_biosynth"/>
</dbReference>
<dbReference type="CDD" id="cd13634">
    <property type="entry name" value="PBP2_Sco4506"/>
    <property type="match status" value="1"/>
</dbReference>
<evidence type="ECO:0000313" key="5">
    <source>
        <dbReference type="EMBL" id="SFY44137.1"/>
    </source>
</evidence>
<organism evidence="5 6">
    <name type="scientific">Streptomyces atratus</name>
    <dbReference type="NCBI Taxonomy" id="1893"/>
    <lineage>
        <taxon>Bacteria</taxon>
        <taxon>Bacillati</taxon>
        <taxon>Actinomycetota</taxon>
        <taxon>Actinomycetes</taxon>
        <taxon>Kitasatosporales</taxon>
        <taxon>Streptomycetaceae</taxon>
        <taxon>Streptomyces</taxon>
    </lineage>
</organism>
<comment type="similarity">
    <text evidence="4">Belongs to the MqnA/MqnD family. MqnA subfamily.</text>
</comment>
<dbReference type="PANTHER" id="PTHR37690:SF1">
    <property type="entry name" value="CHORISMATE DEHYDRATASE"/>
    <property type="match status" value="1"/>
</dbReference>
<dbReference type="Gene3D" id="3.40.190.10">
    <property type="entry name" value="Periplasmic binding protein-like II"/>
    <property type="match status" value="2"/>
</dbReference>
<dbReference type="GO" id="GO:0016836">
    <property type="term" value="F:hydro-lyase activity"/>
    <property type="evidence" value="ECO:0007669"/>
    <property type="project" value="UniProtKB-UniRule"/>
</dbReference>
<reference evidence="5 6" key="1">
    <citation type="submission" date="2016-11" db="EMBL/GenBank/DDBJ databases">
        <authorList>
            <person name="Jaros S."/>
            <person name="Januszkiewicz K."/>
            <person name="Wedrychowicz H."/>
        </authorList>
    </citation>
    <scope>NUCLEOTIDE SEQUENCE [LARGE SCALE GENOMIC DNA]</scope>
    <source>
        <strain evidence="5 6">OK807</strain>
    </source>
</reference>